<dbReference type="GO" id="GO:0003677">
    <property type="term" value="F:DNA binding"/>
    <property type="evidence" value="ECO:0007669"/>
    <property type="project" value="InterPro"/>
</dbReference>
<dbReference type="Pfam" id="PF12728">
    <property type="entry name" value="HTH_17"/>
    <property type="match status" value="1"/>
</dbReference>
<evidence type="ECO:0000259" key="1">
    <source>
        <dbReference type="Pfam" id="PF12728"/>
    </source>
</evidence>
<accession>A0A1G6P411</accession>
<reference evidence="3" key="1">
    <citation type="submission" date="2016-10" db="EMBL/GenBank/DDBJ databases">
        <authorList>
            <person name="Varghese N."/>
            <person name="Submissions S."/>
        </authorList>
    </citation>
    <scope>NUCLEOTIDE SEQUENCE [LARGE SCALE GENOMIC DNA]</scope>
    <source>
        <strain evidence="3">IBRC-M 10403</strain>
    </source>
</reference>
<protein>
    <submittedName>
        <fullName evidence="2">DNA binding domain-containing protein, excisionase family</fullName>
    </submittedName>
</protein>
<dbReference type="Proteomes" id="UP000199501">
    <property type="component" value="Unassembled WGS sequence"/>
</dbReference>
<evidence type="ECO:0000313" key="2">
    <source>
        <dbReference type="EMBL" id="SDC74177.1"/>
    </source>
</evidence>
<name>A0A1G6P411_9PSEU</name>
<dbReference type="EMBL" id="FMZZ01000004">
    <property type="protein sequence ID" value="SDC74177.1"/>
    <property type="molecule type" value="Genomic_DNA"/>
</dbReference>
<dbReference type="InterPro" id="IPR010093">
    <property type="entry name" value="SinI_DNA-bd"/>
</dbReference>
<dbReference type="NCBIfam" id="TIGR01764">
    <property type="entry name" value="excise"/>
    <property type="match status" value="1"/>
</dbReference>
<keyword evidence="3" id="KW-1185">Reference proteome</keyword>
<dbReference type="STRING" id="1271860.SAMN05216174_10479"/>
<feature type="domain" description="Helix-turn-helix" evidence="1">
    <location>
        <begin position="12"/>
        <end position="60"/>
    </location>
</feature>
<gene>
    <name evidence="2" type="ORF">SAMN05216174_10479</name>
</gene>
<evidence type="ECO:0000313" key="3">
    <source>
        <dbReference type="Proteomes" id="UP000199501"/>
    </source>
</evidence>
<dbReference type="OrthoDB" id="3789542at2"/>
<organism evidence="2 3">
    <name type="scientific">Actinokineospora iranica</name>
    <dbReference type="NCBI Taxonomy" id="1271860"/>
    <lineage>
        <taxon>Bacteria</taxon>
        <taxon>Bacillati</taxon>
        <taxon>Actinomycetota</taxon>
        <taxon>Actinomycetes</taxon>
        <taxon>Pseudonocardiales</taxon>
        <taxon>Pseudonocardiaceae</taxon>
        <taxon>Actinokineospora</taxon>
    </lineage>
</organism>
<sequence length="69" mass="7437">MTTQPAGQGRTLLTVEQAAAQLAISRTRMFALIKAGHIHSVRIGRLRRVPLEALAAYVQGLTDAQRAIA</sequence>
<dbReference type="InterPro" id="IPR041657">
    <property type="entry name" value="HTH_17"/>
</dbReference>
<proteinExistence type="predicted"/>
<dbReference type="RefSeq" id="WP_091449767.1">
    <property type="nucleotide sequence ID" value="NZ_FMZZ01000004.1"/>
</dbReference>
<dbReference type="AlphaFoldDB" id="A0A1G6P411"/>